<keyword evidence="2" id="KW-1185">Reference proteome</keyword>
<gene>
    <name evidence="1" type="primary">SSCI14070.1</name>
</gene>
<proteinExistence type="predicted"/>
<dbReference type="Proteomes" id="UP000242770">
    <property type="component" value="Unassembled WGS sequence"/>
</dbReference>
<organism evidence="1 2">
    <name type="scientific">Sporisorium scitamineum</name>
    <dbReference type="NCBI Taxonomy" id="49012"/>
    <lineage>
        <taxon>Eukaryota</taxon>
        <taxon>Fungi</taxon>
        <taxon>Dikarya</taxon>
        <taxon>Basidiomycota</taxon>
        <taxon>Ustilaginomycotina</taxon>
        <taxon>Ustilaginomycetes</taxon>
        <taxon>Ustilaginales</taxon>
        <taxon>Ustilaginaceae</taxon>
        <taxon>Sporisorium</taxon>
    </lineage>
</organism>
<protein>
    <submittedName>
        <fullName evidence="1">Uncharacterized protein</fullName>
    </submittedName>
</protein>
<dbReference type="AlphaFoldDB" id="A0A0F7S701"/>
<evidence type="ECO:0000313" key="2">
    <source>
        <dbReference type="Proteomes" id="UP000242770"/>
    </source>
</evidence>
<evidence type="ECO:0000313" key="1">
    <source>
        <dbReference type="EMBL" id="CDW96660.1"/>
    </source>
</evidence>
<accession>A0A0F7S701</accession>
<reference evidence="2" key="1">
    <citation type="submission" date="2014-06" db="EMBL/GenBank/DDBJ databases">
        <authorList>
            <person name="Berkman P.J."/>
        </authorList>
    </citation>
    <scope>NUCLEOTIDE SEQUENCE [LARGE SCALE GENOMIC DNA]</scope>
</reference>
<sequence length="49" mass="5308">MAADRKFAALVVGARMKDVSPKSQATQRGNLQIPCCVADPRIDQKPVPE</sequence>
<dbReference type="EMBL" id="CCFA01000730">
    <property type="protein sequence ID" value="CDW96660.1"/>
    <property type="molecule type" value="Genomic_DNA"/>
</dbReference>
<name>A0A0F7S701_9BASI</name>